<dbReference type="PANTHER" id="PTHR42913">
    <property type="entry name" value="APOPTOSIS-INDUCING FACTOR 1"/>
    <property type="match status" value="1"/>
</dbReference>
<dbReference type="InterPro" id="IPR036188">
    <property type="entry name" value="FAD/NAD-bd_sf"/>
</dbReference>
<proteinExistence type="inferred from homology"/>
<keyword evidence="3" id="KW-0285">Flavoprotein</keyword>
<dbReference type="SUPFAM" id="SSF51905">
    <property type="entry name" value="FAD/NAD(P)-binding domain"/>
    <property type="match status" value="2"/>
</dbReference>
<evidence type="ECO:0000256" key="5">
    <source>
        <dbReference type="ARBA" id="ARBA00023002"/>
    </source>
</evidence>
<sequence>MSKIVVVGGGAAGLELVTRLGRRFSRRGEHEVVLVEPASHHYWKPRLHEIAAGTFDNELDAVSYLQHSYCNQYRYVQASMADLNRENKSIEIRNSDGQLSTLHYDYLVIAVGAVSNDFKTEGVSEHCLFLDSADQAQQAWEQINPLLKADGQRHISIVGAGATGVELAAELAKVSQKLKRYRHDADLKITLVEASDRVLPAGPACMSQKVLNSLVQHGVDVKTNTRVNRAEKGKLVTDQGDVLTADLQLWAAGIKCAPWLASLDGLETNRLNQLKVDSTLRTTLDDSIFVIGDSAECPQPDGGFVTPRAQAANQAAGHLARQLRRLLNGKSMMPFIFNDGGMVIAVGHNYAVGSLMNNKLIVRGRFVRNLYDTIFRLHQQILFGWGRVAALVVLKRVKASLNPFYKHNIS</sequence>
<feature type="domain" description="FAD/NAD(P)-binding" evidence="6">
    <location>
        <begin position="3"/>
        <end position="303"/>
    </location>
</feature>
<evidence type="ECO:0000256" key="3">
    <source>
        <dbReference type="ARBA" id="ARBA00022630"/>
    </source>
</evidence>
<name>A0ABT5QJE1_9GAMM</name>
<dbReference type="PRINTS" id="PR00411">
    <property type="entry name" value="PNDRDTASEI"/>
</dbReference>
<gene>
    <name evidence="7" type="ORF">LRP49_07800</name>
</gene>
<dbReference type="PANTHER" id="PTHR42913:SF3">
    <property type="entry name" value="64 KDA MITOCHONDRIAL NADH DEHYDROGENASE (EUROFUNG)"/>
    <property type="match status" value="1"/>
</dbReference>
<comment type="caution">
    <text evidence="7">The sequence shown here is derived from an EMBL/GenBank/DDBJ whole genome shotgun (WGS) entry which is preliminary data.</text>
</comment>
<keyword evidence="5" id="KW-0560">Oxidoreductase</keyword>
<keyword evidence="8" id="KW-1185">Reference proteome</keyword>
<comment type="similarity">
    <text evidence="2">Belongs to the NADH dehydrogenase family.</text>
</comment>
<dbReference type="Pfam" id="PF07992">
    <property type="entry name" value="Pyr_redox_2"/>
    <property type="match status" value="1"/>
</dbReference>
<comment type="cofactor">
    <cofactor evidence="1">
        <name>FAD</name>
        <dbReference type="ChEBI" id="CHEBI:57692"/>
    </cofactor>
</comment>
<keyword evidence="4" id="KW-0274">FAD</keyword>
<dbReference type="InterPro" id="IPR023753">
    <property type="entry name" value="FAD/NAD-binding_dom"/>
</dbReference>
<evidence type="ECO:0000256" key="2">
    <source>
        <dbReference type="ARBA" id="ARBA00005272"/>
    </source>
</evidence>
<dbReference type="Proteomes" id="UP001149821">
    <property type="component" value="Unassembled WGS sequence"/>
</dbReference>
<evidence type="ECO:0000256" key="1">
    <source>
        <dbReference type="ARBA" id="ARBA00001974"/>
    </source>
</evidence>
<evidence type="ECO:0000256" key="4">
    <source>
        <dbReference type="ARBA" id="ARBA00022827"/>
    </source>
</evidence>
<evidence type="ECO:0000259" key="6">
    <source>
        <dbReference type="Pfam" id="PF07992"/>
    </source>
</evidence>
<dbReference type="PRINTS" id="PR00368">
    <property type="entry name" value="FADPNR"/>
</dbReference>
<dbReference type="Gene3D" id="3.50.50.100">
    <property type="match status" value="1"/>
</dbReference>
<dbReference type="EMBL" id="JAJUBB010000004">
    <property type="protein sequence ID" value="MDD1781106.1"/>
    <property type="molecule type" value="Genomic_DNA"/>
</dbReference>
<evidence type="ECO:0000313" key="7">
    <source>
        <dbReference type="EMBL" id="MDD1781106.1"/>
    </source>
</evidence>
<dbReference type="RefSeq" id="WP_274141413.1">
    <property type="nucleotide sequence ID" value="NZ_JAJUBB010000004.1"/>
</dbReference>
<protein>
    <submittedName>
        <fullName evidence="7">NAD(P)/FAD-dependent oxidoreductase</fullName>
    </submittedName>
</protein>
<accession>A0ABT5QJE1</accession>
<organism evidence="7 8">
    <name type="scientific">Enterovibrio qingdaonensis</name>
    <dbReference type="NCBI Taxonomy" id="2899818"/>
    <lineage>
        <taxon>Bacteria</taxon>
        <taxon>Pseudomonadati</taxon>
        <taxon>Pseudomonadota</taxon>
        <taxon>Gammaproteobacteria</taxon>
        <taxon>Vibrionales</taxon>
        <taxon>Vibrionaceae</taxon>
        <taxon>Enterovibrio</taxon>
    </lineage>
</organism>
<evidence type="ECO:0000313" key="8">
    <source>
        <dbReference type="Proteomes" id="UP001149821"/>
    </source>
</evidence>
<dbReference type="InterPro" id="IPR051169">
    <property type="entry name" value="NADH-Q_oxidoreductase"/>
</dbReference>
<reference evidence="7" key="1">
    <citation type="submission" date="2021-12" db="EMBL/GenBank/DDBJ databases">
        <title>Enterovibrio ZSDZ35 sp. nov. and Enterovibrio ZSDZ42 sp. nov., isolated from coastal seawater in Qingdao.</title>
        <authorList>
            <person name="Zhang P."/>
        </authorList>
    </citation>
    <scope>NUCLEOTIDE SEQUENCE</scope>
    <source>
        <strain evidence="7">ZSDZ35</strain>
    </source>
</reference>